<proteinExistence type="predicted"/>
<dbReference type="InterPro" id="IPR012337">
    <property type="entry name" value="RNaseH-like_sf"/>
</dbReference>
<name>A0A8H5HMM1_9AGAR</name>
<dbReference type="GO" id="GO:0004523">
    <property type="term" value="F:RNA-DNA hybrid ribonuclease activity"/>
    <property type="evidence" value="ECO:0007669"/>
    <property type="project" value="InterPro"/>
</dbReference>
<dbReference type="GO" id="GO:0003676">
    <property type="term" value="F:nucleic acid binding"/>
    <property type="evidence" value="ECO:0007669"/>
    <property type="project" value="InterPro"/>
</dbReference>
<comment type="caution">
    <text evidence="2">The sequence shown here is derived from an EMBL/GenBank/DDBJ whole genome shotgun (WGS) entry which is preliminary data.</text>
</comment>
<organism evidence="2 3">
    <name type="scientific">Tricholomella constricta</name>
    <dbReference type="NCBI Taxonomy" id="117010"/>
    <lineage>
        <taxon>Eukaryota</taxon>
        <taxon>Fungi</taxon>
        <taxon>Dikarya</taxon>
        <taxon>Basidiomycota</taxon>
        <taxon>Agaricomycotina</taxon>
        <taxon>Agaricomycetes</taxon>
        <taxon>Agaricomycetidae</taxon>
        <taxon>Agaricales</taxon>
        <taxon>Tricholomatineae</taxon>
        <taxon>Lyophyllaceae</taxon>
        <taxon>Tricholomella</taxon>
    </lineage>
</organism>
<dbReference type="OrthoDB" id="3051850at2759"/>
<keyword evidence="3" id="KW-1185">Reference proteome</keyword>
<dbReference type="CDD" id="cd09276">
    <property type="entry name" value="Rnase_HI_RT_non_LTR"/>
    <property type="match status" value="1"/>
</dbReference>
<reference evidence="2 3" key="1">
    <citation type="journal article" date="2020" name="ISME J.">
        <title>Uncovering the hidden diversity of litter-decomposition mechanisms in mushroom-forming fungi.</title>
        <authorList>
            <person name="Floudas D."/>
            <person name="Bentzer J."/>
            <person name="Ahren D."/>
            <person name="Johansson T."/>
            <person name="Persson P."/>
            <person name="Tunlid A."/>
        </authorList>
    </citation>
    <scope>NUCLEOTIDE SEQUENCE [LARGE SCALE GENOMIC DNA]</scope>
    <source>
        <strain evidence="2 3">CBS 661.87</strain>
    </source>
</reference>
<dbReference type="PROSITE" id="PS50879">
    <property type="entry name" value="RNASE_H_1"/>
    <property type="match status" value="1"/>
</dbReference>
<dbReference type="EMBL" id="JAACJP010000003">
    <property type="protein sequence ID" value="KAF5385871.1"/>
    <property type="molecule type" value="Genomic_DNA"/>
</dbReference>
<sequence>MKKLCPFSKRWWCPELDGFKRPRSHASNEMYKYRDIADHPSKAEFKRLSRAMSDKIEEKRREHWIEWLENIDARQIYTANKVPDLRTKVDGIPKMATTNGEKAEALAEDPIPPDLTLSRRNPDGSTTLQIIETALTYKYLGVVFDPKLRWSAHYQKVIASSTWWSFQVARLSKISGGMPPHRIRQLYNTVAVPAFTYAADIWYTGVQNPPGSKKRTGSVAVTKKLVPVQRRAAKLVTGSLSTTAGDVLDAHTNLLPVDLLYHKILQRAAARLASLPPSHPLHSPVRKAARRQVKRHRSPLHNLFFLTGIDPTQIETIAPTRRRPNYVPSFSTHIKGDKAIALAEANRIHRIAPTSVHCDGSGYEGGVGASAVLFVNGIEKASLKYHLGPITKHTVYEAEIVGLTLGLHLLTSTSRQLHSITAIGSDSQATIKALGNQKPHPAHYLLDHVHTAAEKLHVKQDRIARADDRRAAIRRGNSWTDRTRRVIDLQIHWTPGHVDFAPNERADEIAKIAAMGSSSPQLSLPVYLRHKPLPTSIPAIRQAYLSDLQKCWKQRWKKSPRYPATHTIDKSLPSKKFLQLVKSLNRRQSATVAQLRTGHSPLNQHLFRIH</sequence>
<dbReference type="InterPro" id="IPR002156">
    <property type="entry name" value="RNaseH_domain"/>
</dbReference>
<feature type="domain" description="RNase H type-1" evidence="1">
    <location>
        <begin position="350"/>
        <end position="515"/>
    </location>
</feature>
<dbReference type="Proteomes" id="UP000565441">
    <property type="component" value="Unassembled WGS sequence"/>
</dbReference>
<accession>A0A8H5HMM1</accession>
<evidence type="ECO:0000313" key="2">
    <source>
        <dbReference type="EMBL" id="KAF5385871.1"/>
    </source>
</evidence>
<gene>
    <name evidence="2" type="ORF">D9615_002618</name>
</gene>
<dbReference type="SUPFAM" id="SSF53098">
    <property type="entry name" value="Ribonuclease H-like"/>
    <property type="match status" value="1"/>
</dbReference>
<dbReference type="Gene3D" id="3.30.420.10">
    <property type="entry name" value="Ribonuclease H-like superfamily/Ribonuclease H"/>
    <property type="match status" value="1"/>
</dbReference>
<evidence type="ECO:0000259" key="1">
    <source>
        <dbReference type="PROSITE" id="PS50879"/>
    </source>
</evidence>
<evidence type="ECO:0000313" key="3">
    <source>
        <dbReference type="Proteomes" id="UP000565441"/>
    </source>
</evidence>
<dbReference type="InterPro" id="IPR036397">
    <property type="entry name" value="RNaseH_sf"/>
</dbReference>
<protein>
    <recommendedName>
        <fullName evidence="1">RNase H type-1 domain-containing protein</fullName>
    </recommendedName>
</protein>
<dbReference type="AlphaFoldDB" id="A0A8H5HMM1"/>